<accession>A0ABR4GT98</accession>
<feature type="domain" description="ABC transmembrane type-1" evidence="11">
    <location>
        <begin position="29"/>
        <end position="328"/>
    </location>
</feature>
<dbReference type="EMBL" id="JBFXLT010000192">
    <property type="protein sequence ID" value="KAL2802299.1"/>
    <property type="molecule type" value="Genomic_DNA"/>
</dbReference>
<dbReference type="Gene3D" id="3.40.50.300">
    <property type="entry name" value="P-loop containing nucleotide triphosphate hydrolases"/>
    <property type="match status" value="2"/>
</dbReference>
<feature type="region of interest" description="Disordered" evidence="8">
    <location>
        <begin position="686"/>
        <end position="706"/>
    </location>
</feature>
<proteinExistence type="predicted"/>
<dbReference type="PANTHER" id="PTHR43394:SF1">
    <property type="entry name" value="ATP-BINDING CASSETTE SUB-FAMILY B MEMBER 10, MITOCHONDRIAL"/>
    <property type="match status" value="1"/>
</dbReference>
<comment type="subcellular location">
    <subcellularLocation>
        <location evidence="1">Membrane</location>
        <topology evidence="1">Multi-pass membrane protein</topology>
    </subcellularLocation>
</comment>
<feature type="domain" description="ABC transporter" evidence="10">
    <location>
        <begin position="1070"/>
        <end position="1310"/>
    </location>
</feature>
<evidence type="ECO:0000259" key="10">
    <source>
        <dbReference type="PROSITE" id="PS50893"/>
    </source>
</evidence>
<dbReference type="SUPFAM" id="SSF90123">
    <property type="entry name" value="ABC transporter transmembrane region"/>
    <property type="match status" value="2"/>
</dbReference>
<dbReference type="InterPro" id="IPR003593">
    <property type="entry name" value="AAA+_ATPase"/>
</dbReference>
<evidence type="ECO:0000256" key="7">
    <source>
        <dbReference type="ARBA" id="ARBA00049740"/>
    </source>
</evidence>
<dbReference type="PROSITE" id="PS00211">
    <property type="entry name" value="ABC_TRANSPORTER_1"/>
    <property type="match status" value="2"/>
</dbReference>
<keyword evidence="2 9" id="KW-0812">Transmembrane</keyword>
<sequence>MKLVQDLAGFPHMLLAGNPSKLDLGMLGVGILSAIASGVPFPLIGIIFGQLLDNFNSATCHASDTSVSDADYQSSINDKILLIVYLAIAQFVLIYVHLTFWSLNGARLAQRLRETYLQNLLRQEPSFFDNLPPGEVASRLNGDIQTIRSGTSEKVGICLASFSFFVTAYIVAFIKDAKLAGMLVSLIPAYFLMSFVGSHYIEKYSGLMSNHAASAASIASEALSNFIVVQAFGANARLEEKFSKALKSSEHEGLKKATAVGIQSGFLYFIAYSANGLAFWEGSRKIADSVADGSSGSTVGATFTVIFILVEATLLLSQVAPFLHLFTAAVASFEKLRGDIDREPLIDGTTDSGLRLSRAEGGFELKNVSFTYPSRPEITVLDQISLSIPANKHTAIVGLSGSGKSTIAGLVTRLYDPTEGQILFDGHDLRDINTRDLRSFLSLVQQEPSLLDRSLLENIAHGLMNSNSPSHTHLKPILLGSALAELADEVRRGQDLTHAAEKHGSEVVEIVSLVREAATLADADVFITALQHGYGTAVGSSGRLISGGQKQRVSLARALVKDPAVLILDEATASLDSRSEQRIQQAISNIASGRTVITIAHRLSTITGADNIIVMHKGHIVEEGDHSTLMAKNGSYAELVKLQTLSSTSDKNETVSLNSTGKTLVSTEDDLEATLSGSLGEVEKKVPSATETQVADTLEEPEEPETPPRSLWALVRGYAPALRPHLIFIFAALLGSSIVGGAFSGEAVIFGNTVGSLNPCNNADSIRSKGNFFGLMFFILAIIEFFANIASWAGFGWVSEKVVYTVRVLSFRSLLEQDLQWHQSKGRTPPLLLSYITRDGNALAGLSGSVIGTLFSITVNLIAAIILTHIIAWRIALVCLALVPLLLGAGLMELHVLGKFEERHENAFTKSVDIGVEAVMSIKTIASLSLEEETLKTYQRSLKGPRKETLTVTLQASLWQAMTYFLGNLVNALAYWWGSKQILAGNYTQTQFLIVVFSLLVSALLWSQMFALAPELSSARAAMARLLSLIEIGSDKMTGYAHPPAPATPSSIEEKSLETTTEPKNTASSVHLQNIQFSYPARPDIKVLNGLNVNIKPGQFAALVGPSGAGKSTIISLVERLYAPQSGSILIDGRDITSPGTSTAFRNSIALVPQESVLFEGTIKFNIGLGSRPGHEASMAEIEEACKLANIHDTIIALPDGYDTLCGPNGNQFSGGQKQRLSIARALVRKPKLLILDESTSALDAESEKLLQDGLEKAARGINVIAIAHRLHTIRKADVIFLIEGGVCVDAGSHDELLARSESYRANVLHQTVAT</sequence>
<feature type="transmembrane region" description="Helical" evidence="9">
    <location>
        <begin position="726"/>
        <end position="752"/>
    </location>
</feature>
<feature type="transmembrane region" description="Helical" evidence="9">
    <location>
        <begin position="772"/>
        <end position="798"/>
    </location>
</feature>
<feature type="domain" description="ABC transporter" evidence="10">
    <location>
        <begin position="363"/>
        <end position="642"/>
    </location>
</feature>
<keyword evidence="3" id="KW-0547">Nucleotide-binding</keyword>
<dbReference type="InterPro" id="IPR027417">
    <property type="entry name" value="P-loop_NTPase"/>
</dbReference>
<keyword evidence="12" id="KW-0378">Hydrolase</keyword>
<feature type="transmembrane region" description="Helical" evidence="9">
    <location>
        <begin position="990"/>
        <end position="1013"/>
    </location>
</feature>
<dbReference type="Proteomes" id="UP001610334">
    <property type="component" value="Unassembled WGS sequence"/>
</dbReference>
<dbReference type="Pfam" id="PF00005">
    <property type="entry name" value="ABC_tran"/>
    <property type="match status" value="2"/>
</dbReference>
<dbReference type="InterPro" id="IPR017871">
    <property type="entry name" value="ABC_transporter-like_CS"/>
</dbReference>
<feature type="domain" description="ABC transmembrane type-1" evidence="11">
    <location>
        <begin position="730"/>
        <end position="1018"/>
    </location>
</feature>
<feature type="transmembrane region" description="Helical" evidence="9">
    <location>
        <begin position="300"/>
        <end position="333"/>
    </location>
</feature>
<keyword evidence="4" id="KW-0067">ATP-binding</keyword>
<dbReference type="InterPro" id="IPR003439">
    <property type="entry name" value="ABC_transporter-like_ATP-bd"/>
</dbReference>
<dbReference type="PROSITE" id="PS50893">
    <property type="entry name" value="ABC_TRANSPORTER_2"/>
    <property type="match status" value="2"/>
</dbReference>
<dbReference type="Pfam" id="PF00664">
    <property type="entry name" value="ABC_membrane"/>
    <property type="match status" value="2"/>
</dbReference>
<evidence type="ECO:0000313" key="13">
    <source>
        <dbReference type="Proteomes" id="UP001610334"/>
    </source>
</evidence>
<evidence type="ECO:0000256" key="8">
    <source>
        <dbReference type="SAM" id="MobiDB-lite"/>
    </source>
</evidence>
<dbReference type="CDD" id="cd18577">
    <property type="entry name" value="ABC_6TM_Pgp_ABCB1_D1_like"/>
    <property type="match status" value="1"/>
</dbReference>
<dbReference type="GO" id="GO:0016787">
    <property type="term" value="F:hydrolase activity"/>
    <property type="evidence" value="ECO:0007669"/>
    <property type="project" value="UniProtKB-KW"/>
</dbReference>
<feature type="transmembrane region" description="Helical" evidence="9">
    <location>
        <begin position="80"/>
        <end position="103"/>
    </location>
</feature>
<feature type="transmembrane region" description="Helical" evidence="9">
    <location>
        <begin position="24"/>
        <end position="48"/>
    </location>
</feature>
<feature type="transmembrane region" description="Helical" evidence="9">
    <location>
        <begin position="956"/>
        <end position="978"/>
    </location>
</feature>
<dbReference type="PROSITE" id="PS50929">
    <property type="entry name" value="ABC_TM1F"/>
    <property type="match status" value="2"/>
</dbReference>
<keyword evidence="6 9" id="KW-0472">Membrane</keyword>
<evidence type="ECO:0000259" key="11">
    <source>
        <dbReference type="PROSITE" id="PS50929"/>
    </source>
</evidence>
<dbReference type="Gene3D" id="1.20.1560.10">
    <property type="entry name" value="ABC transporter type 1, transmembrane domain"/>
    <property type="match status" value="1"/>
</dbReference>
<evidence type="ECO:0000313" key="12">
    <source>
        <dbReference type="EMBL" id="KAL2802299.1"/>
    </source>
</evidence>
<evidence type="ECO:0000256" key="2">
    <source>
        <dbReference type="ARBA" id="ARBA00022692"/>
    </source>
</evidence>
<organism evidence="12 13">
    <name type="scientific">Aspergillus granulosus</name>
    <dbReference type="NCBI Taxonomy" id="176169"/>
    <lineage>
        <taxon>Eukaryota</taxon>
        <taxon>Fungi</taxon>
        <taxon>Dikarya</taxon>
        <taxon>Ascomycota</taxon>
        <taxon>Pezizomycotina</taxon>
        <taxon>Eurotiomycetes</taxon>
        <taxon>Eurotiomycetidae</taxon>
        <taxon>Eurotiales</taxon>
        <taxon>Aspergillaceae</taxon>
        <taxon>Aspergillus</taxon>
        <taxon>Aspergillus subgen. Nidulantes</taxon>
    </lineage>
</organism>
<comment type="caution">
    <text evidence="12">The sequence shown here is derived from an EMBL/GenBank/DDBJ whole genome shotgun (WGS) entry which is preliminary data.</text>
</comment>
<feature type="transmembrane region" description="Helical" evidence="9">
    <location>
        <begin position="842"/>
        <end position="867"/>
    </location>
</feature>
<feature type="transmembrane region" description="Helical" evidence="9">
    <location>
        <begin position="155"/>
        <end position="174"/>
    </location>
</feature>
<keyword evidence="13" id="KW-1185">Reference proteome</keyword>
<evidence type="ECO:0000256" key="5">
    <source>
        <dbReference type="ARBA" id="ARBA00022989"/>
    </source>
</evidence>
<protein>
    <recommendedName>
        <fullName evidence="7">ABC multidrug transporter MDR2</fullName>
    </recommendedName>
</protein>
<dbReference type="InterPro" id="IPR039421">
    <property type="entry name" value="Type_1_exporter"/>
</dbReference>
<name>A0ABR4GT98_9EURO</name>
<keyword evidence="5 9" id="KW-1133">Transmembrane helix</keyword>
<evidence type="ECO:0000256" key="4">
    <source>
        <dbReference type="ARBA" id="ARBA00022840"/>
    </source>
</evidence>
<dbReference type="PANTHER" id="PTHR43394">
    <property type="entry name" value="ATP-DEPENDENT PERMEASE MDL1, MITOCHONDRIAL"/>
    <property type="match status" value="1"/>
</dbReference>
<reference evidence="12 13" key="1">
    <citation type="submission" date="2024-07" db="EMBL/GenBank/DDBJ databases">
        <title>Section-level genome sequencing and comparative genomics of Aspergillus sections Usti and Cavernicolus.</title>
        <authorList>
            <consortium name="Lawrence Berkeley National Laboratory"/>
            <person name="Nybo J.L."/>
            <person name="Vesth T.C."/>
            <person name="Theobald S."/>
            <person name="Frisvad J.C."/>
            <person name="Larsen T.O."/>
            <person name="Kjaerboelling I."/>
            <person name="Rothschild-Mancinelli K."/>
            <person name="Lyhne E.K."/>
            <person name="Kogle M.E."/>
            <person name="Barry K."/>
            <person name="Clum A."/>
            <person name="Na H."/>
            <person name="Ledsgaard L."/>
            <person name="Lin J."/>
            <person name="Lipzen A."/>
            <person name="Kuo A."/>
            <person name="Riley R."/>
            <person name="Mondo S."/>
            <person name="Labutti K."/>
            <person name="Haridas S."/>
            <person name="Pangalinan J."/>
            <person name="Salamov A.A."/>
            <person name="Simmons B.A."/>
            <person name="Magnuson J.K."/>
            <person name="Chen J."/>
            <person name="Drula E."/>
            <person name="Henrissat B."/>
            <person name="Wiebenga A."/>
            <person name="Lubbers R.J."/>
            <person name="Gomes A.C."/>
            <person name="Makela M.R."/>
            <person name="Stajich J."/>
            <person name="Grigoriev I.V."/>
            <person name="Mortensen U.H."/>
            <person name="De Vries R.P."/>
            <person name="Baker S.E."/>
            <person name="Andersen M.R."/>
        </authorList>
    </citation>
    <scope>NUCLEOTIDE SEQUENCE [LARGE SCALE GENOMIC DNA]</scope>
    <source>
        <strain evidence="12 13">CBS 588.65</strain>
    </source>
</reference>
<dbReference type="SMART" id="SM00382">
    <property type="entry name" value="AAA"/>
    <property type="match status" value="2"/>
</dbReference>
<dbReference type="InterPro" id="IPR036640">
    <property type="entry name" value="ABC1_TM_sf"/>
</dbReference>
<dbReference type="SUPFAM" id="SSF52540">
    <property type="entry name" value="P-loop containing nucleoside triphosphate hydrolases"/>
    <property type="match status" value="2"/>
</dbReference>
<feature type="transmembrane region" description="Helical" evidence="9">
    <location>
        <begin position="180"/>
        <end position="201"/>
    </location>
</feature>
<dbReference type="InterPro" id="IPR011527">
    <property type="entry name" value="ABC1_TM_dom"/>
</dbReference>
<evidence type="ECO:0000256" key="9">
    <source>
        <dbReference type="SAM" id="Phobius"/>
    </source>
</evidence>
<feature type="transmembrane region" description="Helical" evidence="9">
    <location>
        <begin position="873"/>
        <end position="894"/>
    </location>
</feature>
<dbReference type="CDD" id="cd18578">
    <property type="entry name" value="ABC_6TM_Pgp_ABCB1_D2_like"/>
    <property type="match status" value="1"/>
</dbReference>
<feature type="region of interest" description="Disordered" evidence="8">
    <location>
        <begin position="1042"/>
        <end position="1066"/>
    </location>
</feature>
<evidence type="ECO:0000256" key="6">
    <source>
        <dbReference type="ARBA" id="ARBA00023136"/>
    </source>
</evidence>
<evidence type="ECO:0000256" key="1">
    <source>
        <dbReference type="ARBA" id="ARBA00004141"/>
    </source>
</evidence>
<gene>
    <name evidence="12" type="ORF">BJX63DRAFT_441047</name>
</gene>
<evidence type="ECO:0000256" key="3">
    <source>
        <dbReference type="ARBA" id="ARBA00022741"/>
    </source>
</evidence>